<dbReference type="Proteomes" id="UP001151760">
    <property type="component" value="Unassembled WGS sequence"/>
</dbReference>
<reference evidence="1" key="2">
    <citation type="submission" date="2022-01" db="EMBL/GenBank/DDBJ databases">
        <authorList>
            <person name="Yamashiro T."/>
            <person name="Shiraishi A."/>
            <person name="Satake H."/>
            <person name="Nakayama K."/>
        </authorList>
    </citation>
    <scope>NUCLEOTIDE SEQUENCE</scope>
</reference>
<evidence type="ECO:0000313" key="1">
    <source>
        <dbReference type="EMBL" id="GJT90738.1"/>
    </source>
</evidence>
<protein>
    <recommendedName>
        <fullName evidence="3">Integrase, catalytic region, zinc finger, CCHC-type, peptidase aspartic, catalytic</fullName>
    </recommendedName>
</protein>
<reference evidence="1" key="1">
    <citation type="journal article" date="2022" name="Int. J. Mol. Sci.">
        <title>Draft Genome of Tanacetum Coccineum: Genomic Comparison of Closely Related Tanacetum-Family Plants.</title>
        <authorList>
            <person name="Yamashiro T."/>
            <person name="Shiraishi A."/>
            <person name="Nakayama K."/>
            <person name="Satake H."/>
        </authorList>
    </citation>
    <scope>NUCLEOTIDE SEQUENCE</scope>
</reference>
<dbReference type="EMBL" id="BQNB010019951">
    <property type="protein sequence ID" value="GJT90738.1"/>
    <property type="molecule type" value="Genomic_DNA"/>
</dbReference>
<keyword evidence="2" id="KW-1185">Reference proteome</keyword>
<accession>A0ABQ5HS80</accession>
<sequence>MNTIGMSMKPLQVNTKFMNHLQPEWRKFVTDVKLEKDMHSTNFDQLYAYLRQHEAHANEVRLMMQRFPDPLALSYQAPAIPQQSQASFPLLDSGLVVPLFLPSYDPIASLNKAMLSLAQMFKGDKHRGLQAVVEGVMLQVQGLTEMWEPIQQVGKRSRGSIFQNDDRDSFDSNCNEAPSASVVLMAKLSAYDSDVLLGVPNLETYQTNNVIDQSMQEMQYSEQPPFINDSDIDITSDSNVITYD</sequence>
<organism evidence="1 2">
    <name type="scientific">Tanacetum coccineum</name>
    <dbReference type="NCBI Taxonomy" id="301880"/>
    <lineage>
        <taxon>Eukaryota</taxon>
        <taxon>Viridiplantae</taxon>
        <taxon>Streptophyta</taxon>
        <taxon>Embryophyta</taxon>
        <taxon>Tracheophyta</taxon>
        <taxon>Spermatophyta</taxon>
        <taxon>Magnoliopsida</taxon>
        <taxon>eudicotyledons</taxon>
        <taxon>Gunneridae</taxon>
        <taxon>Pentapetalae</taxon>
        <taxon>asterids</taxon>
        <taxon>campanulids</taxon>
        <taxon>Asterales</taxon>
        <taxon>Asteraceae</taxon>
        <taxon>Asteroideae</taxon>
        <taxon>Anthemideae</taxon>
        <taxon>Anthemidinae</taxon>
        <taxon>Tanacetum</taxon>
    </lineage>
</organism>
<evidence type="ECO:0000313" key="2">
    <source>
        <dbReference type="Proteomes" id="UP001151760"/>
    </source>
</evidence>
<proteinExistence type="predicted"/>
<name>A0ABQ5HS80_9ASTR</name>
<gene>
    <name evidence="1" type="ORF">Tco_1079583</name>
</gene>
<evidence type="ECO:0008006" key="3">
    <source>
        <dbReference type="Google" id="ProtNLM"/>
    </source>
</evidence>
<comment type="caution">
    <text evidence="1">The sequence shown here is derived from an EMBL/GenBank/DDBJ whole genome shotgun (WGS) entry which is preliminary data.</text>
</comment>